<proteinExistence type="inferred from homology"/>
<keyword evidence="4 11" id="KW-0808">Transferase</keyword>
<dbReference type="InterPro" id="IPR002133">
    <property type="entry name" value="S-AdoMet_synthetase"/>
</dbReference>
<dbReference type="FunFam" id="3.30.300.10:FF:000003">
    <property type="entry name" value="S-adenosylmethionine synthase"/>
    <property type="match status" value="1"/>
</dbReference>
<evidence type="ECO:0000259" key="14">
    <source>
        <dbReference type="PROSITE" id="PS51339"/>
    </source>
</evidence>
<dbReference type="InterPro" id="IPR016130">
    <property type="entry name" value="Tyr_Pase_AS"/>
</dbReference>
<dbReference type="SUPFAM" id="SSF55973">
    <property type="entry name" value="S-adenosylmethionine synthetase"/>
    <property type="match status" value="3"/>
</dbReference>
<dbReference type="PROSITE" id="PS00383">
    <property type="entry name" value="TYR_PHOSPHATASE_1"/>
    <property type="match status" value="1"/>
</dbReference>
<dbReference type="PROSITE" id="PS00377">
    <property type="entry name" value="ADOMET_SYNTHASE_2"/>
    <property type="match status" value="1"/>
</dbReference>
<name>A0A4Y9Z0G9_9APHY</name>
<feature type="compositionally biased region" description="Polar residues" evidence="13">
    <location>
        <begin position="798"/>
        <end position="811"/>
    </location>
</feature>
<evidence type="ECO:0000256" key="11">
    <source>
        <dbReference type="RuleBase" id="RU000541"/>
    </source>
</evidence>
<keyword evidence="7 11" id="KW-0067">ATP-binding</keyword>
<dbReference type="GO" id="GO:0046872">
    <property type="term" value="F:metal ion binding"/>
    <property type="evidence" value="ECO:0007669"/>
    <property type="project" value="UniProtKB-KW"/>
</dbReference>
<dbReference type="Pfam" id="PF02772">
    <property type="entry name" value="S-AdoMet_synt_M"/>
    <property type="match status" value="1"/>
</dbReference>
<dbReference type="InterPro" id="IPR022636">
    <property type="entry name" value="S-AdoMet_synthetase_sfam"/>
</dbReference>
<comment type="function">
    <text evidence="11">Catalyzes the formation of S-adenosylmethionine from methionine and ATP.</text>
</comment>
<keyword evidence="8 11" id="KW-0460">Magnesium</keyword>
<dbReference type="InterPro" id="IPR022631">
    <property type="entry name" value="ADOMET_SYNTHASE_CS"/>
</dbReference>
<evidence type="ECO:0000256" key="8">
    <source>
        <dbReference type="ARBA" id="ARBA00022842"/>
    </source>
</evidence>
<dbReference type="InterPro" id="IPR048994">
    <property type="entry name" value="PH-GRAM_MTMR6-9"/>
</dbReference>
<comment type="caution">
    <text evidence="15">The sequence shown here is derived from an EMBL/GenBank/DDBJ whole genome shotgun (WGS) entry which is preliminary data.</text>
</comment>
<comment type="cofactor">
    <cofactor evidence="11">
        <name>Mg(2+)</name>
        <dbReference type="ChEBI" id="CHEBI:18420"/>
    </cofactor>
    <text evidence="11">Binds 2 magnesium ions per subunit. The magnesium ions interact primarily with the substrate.</text>
</comment>
<feature type="compositionally biased region" description="Pro residues" evidence="13">
    <location>
        <begin position="621"/>
        <end position="630"/>
    </location>
</feature>
<dbReference type="STRING" id="34475.A0A4Y9Z0G9"/>
<dbReference type="Proteomes" id="UP000298390">
    <property type="component" value="Unassembled WGS sequence"/>
</dbReference>
<dbReference type="EC" id="2.5.1.6" evidence="11"/>
<dbReference type="NCBIfam" id="TIGR01034">
    <property type="entry name" value="metK"/>
    <property type="match status" value="1"/>
</dbReference>
<dbReference type="Pfam" id="PF21098">
    <property type="entry name" value="PH-GRAM_MTMR6-like"/>
    <property type="match status" value="1"/>
</dbReference>
<feature type="compositionally biased region" description="Basic and acidic residues" evidence="13">
    <location>
        <begin position="667"/>
        <end position="677"/>
    </location>
</feature>
<evidence type="ECO:0000256" key="1">
    <source>
        <dbReference type="ARBA" id="ARBA00005224"/>
    </source>
</evidence>
<evidence type="ECO:0000256" key="3">
    <source>
        <dbReference type="ARBA" id="ARBA00022563"/>
    </source>
</evidence>
<dbReference type="Pfam" id="PF00438">
    <property type="entry name" value="S-AdoMet_synt_N"/>
    <property type="match status" value="1"/>
</dbReference>
<feature type="region of interest" description="Disordered" evidence="13">
    <location>
        <begin position="823"/>
        <end position="856"/>
    </location>
</feature>
<comment type="catalytic activity">
    <reaction evidence="10 11">
        <text>L-methionine + ATP + H2O = S-adenosyl-L-methionine + phosphate + diphosphate</text>
        <dbReference type="Rhea" id="RHEA:21080"/>
        <dbReference type="ChEBI" id="CHEBI:15377"/>
        <dbReference type="ChEBI" id="CHEBI:30616"/>
        <dbReference type="ChEBI" id="CHEBI:33019"/>
        <dbReference type="ChEBI" id="CHEBI:43474"/>
        <dbReference type="ChEBI" id="CHEBI:57844"/>
        <dbReference type="ChEBI" id="CHEBI:59789"/>
        <dbReference type="EC" id="2.5.1.6"/>
    </reaction>
</comment>
<dbReference type="HAMAP" id="MF_00086">
    <property type="entry name" value="S_AdoMet_synth1"/>
    <property type="match status" value="1"/>
</dbReference>
<evidence type="ECO:0000256" key="13">
    <source>
        <dbReference type="SAM" id="MobiDB-lite"/>
    </source>
</evidence>
<dbReference type="Gene3D" id="2.30.29.30">
    <property type="entry name" value="Pleckstrin-homology domain (PH domain)/Phosphotyrosine-binding domain (PTB)"/>
    <property type="match status" value="1"/>
</dbReference>
<evidence type="ECO:0000256" key="10">
    <source>
        <dbReference type="ARBA" id="ARBA00048344"/>
    </source>
</evidence>
<evidence type="ECO:0000256" key="2">
    <source>
        <dbReference type="ARBA" id="ARBA00009685"/>
    </source>
</evidence>
<dbReference type="InterPro" id="IPR022628">
    <property type="entry name" value="S-AdoMet_synt_N"/>
</dbReference>
<dbReference type="UniPathway" id="UPA00315">
    <property type="reaction ID" value="UER00080"/>
</dbReference>
<dbReference type="Gene3D" id="3.30.300.10">
    <property type="match status" value="3"/>
</dbReference>
<dbReference type="GO" id="GO:0006730">
    <property type="term" value="P:one-carbon metabolic process"/>
    <property type="evidence" value="ECO:0007669"/>
    <property type="project" value="UniProtKB-KW"/>
</dbReference>
<sequence length="1309" mass="143250">MDSIRVTKVEGVLCTKGGSTAPGTVHLTAHHLIFHYDDTGREEMWVPYPLISLVTRLPLNLQGQCTLMIRTRTFETITLLFVLEASAIDVFDTVKELTVATSVTQLYAFYYVPNPPYAVDNGWSIYSPREEFVRMGVGSRTKAWRFTDINKDYSFSPTYPARLVVPTRISDTTLQYAVKYRSKGRLPVLTYLHWANYGSITRSSQPMVGLTQNRSIQDEKLIEAIFQTHWSPETRATASPVYGATCTNLIIDARPTTNAMANTAKGAGTENMDHYKEAKKAYLGIDHIHVMRESLNKVVEALREADVVSAVGQTDTEPGEELGVPVLDRQALRRSGWLKHISAIMEGSLLIVRNVHVNSSHVLIHCSDGWDRTAQLSAFSQLCLDPFYRTVRGFQILVEKEWLSYGHKFLDRCGHLSSEKFFLTPVENTGNASGAEAAQAFLASVQNRFASQGHLKETSPVFHQWLECVRQVQRQFPERFEFNERFLRQLHCHLYSCQFGTFLFNTERERRVGEAGNPPPCDRTVSVWDFFNSPPEKELNINPDYDPSVDDPSRRGPGADMGVLMPNPKDVRFWHELYGRTDEEMNGRFVTRQLAQDPEYHGAIDTASDDPVNAGAVPSSVPLPPSPGTTPSPSIAIPQPEARQTVDRIPSPSGHASSSLNPGSPRTRHESMRRFDRTLSPSAQASPVPPRTPSPLSARTYSSGRPQAGMPSADLFSSSGVRSMWGRFSTNATAALSAVQDAYGGMAKDFKTLSLSAANPGDGQGGELKSRDEIGAWGESEAARRPSSPRSAAMAQTLGASTNPWATSRPTVPSVLLHNPWTAAESSAPKPPAKDVSVSHTQGSSPSDVSGLPLDPTIALPSSPAPRIPTVSQTALPAPVCTDHIRFGPSGSRSMLHSLAASRLSLLAISSSRPSAPMSNGTARAAALAPGHFLFTSESVGEGHPDKICDQVSDAILDACLAQDPFSKVACETAAKTGMIMVFGEITTKGQIDYQKVIRETIKEIGYDDSSKGFDYKTCNILVAIEQQSPDIAQGLDHGSLENIGAGDQGIMFGYATDETPEYMPLTLVLAHRLNAAMSKARRAGVLPWLRPDSKTQVTVEYKKEGGATIPLRVDTIVVSTQHAEEISTPDLRKAILEKIIPEVIPKELLDERTIYHIQPSGRFVIGGPQGDAGLTGRKIIVDTYGGWGAHGGGAFSGKDWSKVDRSAAYTARWIAKSLVAGGLARRALVQLSYAIGVAEPLSVFVDTYGTGKKSDEELVEVIRNNFNLKPGVIVQELNLQKPQYRKTASYGHFGNDEYSWEKPKKLRL</sequence>
<evidence type="ECO:0000256" key="4">
    <source>
        <dbReference type="ARBA" id="ARBA00022679"/>
    </source>
</evidence>
<dbReference type="PROSITE" id="PS51339">
    <property type="entry name" value="PPASE_MYOTUBULARIN"/>
    <property type="match status" value="1"/>
</dbReference>
<evidence type="ECO:0000313" key="16">
    <source>
        <dbReference type="Proteomes" id="UP000298390"/>
    </source>
</evidence>
<dbReference type="GO" id="GO:0004478">
    <property type="term" value="F:methionine adenosyltransferase activity"/>
    <property type="evidence" value="ECO:0007669"/>
    <property type="project" value="UniProtKB-EC"/>
</dbReference>
<feature type="compositionally biased region" description="Polar residues" evidence="13">
    <location>
        <begin position="694"/>
        <end position="705"/>
    </location>
</feature>
<dbReference type="InterPro" id="IPR022629">
    <property type="entry name" value="S-AdoMet_synt_central"/>
</dbReference>
<dbReference type="InterPro" id="IPR011993">
    <property type="entry name" value="PH-like_dom_sf"/>
</dbReference>
<dbReference type="FunFam" id="3.30.300.10:FF:000004">
    <property type="entry name" value="S-adenosylmethionine synthase"/>
    <property type="match status" value="1"/>
</dbReference>
<evidence type="ECO:0000256" key="7">
    <source>
        <dbReference type="ARBA" id="ARBA00022840"/>
    </source>
</evidence>
<evidence type="ECO:0000313" key="15">
    <source>
        <dbReference type="EMBL" id="TFY68316.1"/>
    </source>
</evidence>
<keyword evidence="9 11" id="KW-0630">Potassium</keyword>
<dbReference type="Pfam" id="PF02773">
    <property type="entry name" value="S-AdoMet_synt_C"/>
    <property type="match status" value="1"/>
</dbReference>
<feature type="domain" description="Myotubularin phosphatase" evidence="14">
    <location>
        <begin position="122"/>
        <end position="578"/>
    </location>
</feature>
<dbReference type="SUPFAM" id="SSF52799">
    <property type="entry name" value="(Phosphotyrosine protein) phosphatases II"/>
    <property type="match status" value="1"/>
</dbReference>
<feature type="region of interest" description="Disordered" evidence="13">
    <location>
        <begin position="779"/>
        <end position="811"/>
    </location>
</feature>
<comment type="cofactor">
    <cofactor evidence="11">
        <name>K(+)</name>
        <dbReference type="ChEBI" id="CHEBI:29103"/>
    </cofactor>
    <text evidence="11">Binds 1 potassium ion per subunit. The potassium ion interacts primarily with the substrate.</text>
</comment>
<keyword evidence="3 11" id="KW-0554">One-carbon metabolism</keyword>
<feature type="region of interest" description="Disordered" evidence="13">
    <location>
        <begin position="537"/>
        <end position="564"/>
    </location>
</feature>
<comment type="similarity">
    <text evidence="2 12">Belongs to the AdoMet synthase family.</text>
</comment>
<feature type="compositionally biased region" description="Polar residues" evidence="13">
    <location>
        <begin position="654"/>
        <end position="664"/>
    </location>
</feature>
<comment type="pathway">
    <text evidence="1 11">Amino-acid biosynthesis; S-adenosyl-L-methionine biosynthesis; S-adenosyl-L-methionine from L-methionine: step 1/1.</text>
</comment>
<dbReference type="FunFam" id="3.30.300.10:FF:000001">
    <property type="entry name" value="S-adenosylmethionine synthase"/>
    <property type="match status" value="1"/>
</dbReference>
<gene>
    <name evidence="15" type="ORF">EVJ58_g1095</name>
</gene>
<dbReference type="InterPro" id="IPR010569">
    <property type="entry name" value="Myotubularin-like_Pase_dom"/>
</dbReference>
<keyword evidence="6 11" id="KW-0547">Nucleotide-binding</keyword>
<evidence type="ECO:0000256" key="6">
    <source>
        <dbReference type="ARBA" id="ARBA00022741"/>
    </source>
</evidence>
<protein>
    <recommendedName>
        <fullName evidence="11">S-adenosylmethionine synthase</fullName>
        <ecNumber evidence="11">2.5.1.6</ecNumber>
    </recommendedName>
</protein>
<dbReference type="GO" id="GO:0006556">
    <property type="term" value="P:S-adenosylmethionine biosynthetic process"/>
    <property type="evidence" value="ECO:0007669"/>
    <property type="project" value="UniProtKB-UniPathway"/>
</dbReference>
<organism evidence="15 16">
    <name type="scientific">Rhodofomes roseus</name>
    <dbReference type="NCBI Taxonomy" id="34475"/>
    <lineage>
        <taxon>Eukaryota</taxon>
        <taxon>Fungi</taxon>
        <taxon>Dikarya</taxon>
        <taxon>Basidiomycota</taxon>
        <taxon>Agaricomycotina</taxon>
        <taxon>Agaricomycetes</taxon>
        <taxon>Polyporales</taxon>
        <taxon>Rhodofomes</taxon>
    </lineage>
</organism>
<dbReference type="PROSITE" id="PS00376">
    <property type="entry name" value="ADOMET_SYNTHASE_1"/>
    <property type="match status" value="1"/>
</dbReference>
<dbReference type="GO" id="GO:0006555">
    <property type="term" value="P:methionine metabolic process"/>
    <property type="evidence" value="ECO:0007669"/>
    <property type="project" value="UniProtKB-ARBA"/>
</dbReference>
<dbReference type="EMBL" id="SEKV01000033">
    <property type="protein sequence ID" value="TFY68316.1"/>
    <property type="molecule type" value="Genomic_DNA"/>
</dbReference>
<dbReference type="GO" id="GO:0005524">
    <property type="term" value="F:ATP binding"/>
    <property type="evidence" value="ECO:0007669"/>
    <property type="project" value="UniProtKB-KW"/>
</dbReference>
<dbReference type="Pfam" id="PF06602">
    <property type="entry name" value="Myotub-related"/>
    <property type="match status" value="1"/>
</dbReference>
<feature type="compositionally biased region" description="Polar residues" evidence="13">
    <location>
        <begin position="838"/>
        <end position="848"/>
    </location>
</feature>
<evidence type="ECO:0000256" key="5">
    <source>
        <dbReference type="ARBA" id="ARBA00022723"/>
    </source>
</evidence>
<dbReference type="PANTHER" id="PTHR11964">
    <property type="entry name" value="S-ADENOSYLMETHIONINE SYNTHETASE"/>
    <property type="match status" value="1"/>
</dbReference>
<feature type="region of interest" description="Disordered" evidence="13">
    <location>
        <begin position="602"/>
        <end position="715"/>
    </location>
</feature>
<evidence type="ECO:0000256" key="9">
    <source>
        <dbReference type="ARBA" id="ARBA00022958"/>
    </source>
</evidence>
<dbReference type="CDD" id="cd18079">
    <property type="entry name" value="S-AdoMet_synt"/>
    <property type="match status" value="1"/>
</dbReference>
<evidence type="ECO:0000256" key="12">
    <source>
        <dbReference type="RuleBase" id="RU004462"/>
    </source>
</evidence>
<keyword evidence="5 11" id="KW-0479">Metal-binding</keyword>
<dbReference type="SUPFAM" id="SSF50729">
    <property type="entry name" value="PH domain-like"/>
    <property type="match status" value="1"/>
</dbReference>
<dbReference type="InterPro" id="IPR029021">
    <property type="entry name" value="Prot-tyrosine_phosphatase-like"/>
</dbReference>
<dbReference type="InterPro" id="IPR022630">
    <property type="entry name" value="S-AdoMet_synt_C"/>
</dbReference>
<reference evidence="15 16" key="1">
    <citation type="submission" date="2019-01" db="EMBL/GenBank/DDBJ databases">
        <title>Genome sequencing of the rare red list fungi Fomitopsis rosea.</title>
        <authorList>
            <person name="Buettner E."/>
            <person name="Kellner H."/>
        </authorList>
    </citation>
    <scope>NUCLEOTIDE SEQUENCE [LARGE SCALE GENOMIC DNA]</scope>
    <source>
        <strain evidence="15 16">DSM 105464</strain>
    </source>
</reference>
<accession>A0A4Y9Z0G9</accession>